<feature type="region of interest" description="Disordered" evidence="2">
    <location>
        <begin position="221"/>
        <end position="260"/>
    </location>
</feature>
<evidence type="ECO:0000256" key="2">
    <source>
        <dbReference type="SAM" id="MobiDB-lite"/>
    </source>
</evidence>
<protein>
    <recommendedName>
        <fullName evidence="3">CCHC-type domain-containing protein</fullName>
    </recommendedName>
</protein>
<evidence type="ECO:0000259" key="3">
    <source>
        <dbReference type="PROSITE" id="PS50158"/>
    </source>
</evidence>
<gene>
    <name evidence="4" type="ORF">GOBAR_AA10655</name>
</gene>
<keyword evidence="1" id="KW-0863">Zinc-finger</keyword>
<name>A0A2P5Y381_GOSBA</name>
<dbReference type="Proteomes" id="UP000239757">
    <property type="component" value="Unassembled WGS sequence"/>
</dbReference>
<dbReference type="InterPro" id="IPR025558">
    <property type="entry name" value="DUF4283"/>
</dbReference>
<dbReference type="PROSITE" id="PS50158">
    <property type="entry name" value="ZF_CCHC"/>
    <property type="match status" value="1"/>
</dbReference>
<evidence type="ECO:0000313" key="4">
    <source>
        <dbReference type="EMBL" id="PPS09996.1"/>
    </source>
</evidence>
<feature type="region of interest" description="Disordered" evidence="2">
    <location>
        <begin position="284"/>
        <end position="350"/>
    </location>
</feature>
<feature type="compositionally biased region" description="Polar residues" evidence="2">
    <location>
        <begin position="292"/>
        <end position="318"/>
    </location>
</feature>
<keyword evidence="1" id="KW-0862">Zinc</keyword>
<dbReference type="PANTHER" id="PTHR31286:SF173">
    <property type="entry name" value="DUF4283 DOMAIN-CONTAINING PROTEIN"/>
    <property type="match status" value="1"/>
</dbReference>
<organism evidence="4 5">
    <name type="scientific">Gossypium barbadense</name>
    <name type="common">Sea Island cotton</name>
    <name type="synonym">Hibiscus barbadensis</name>
    <dbReference type="NCBI Taxonomy" id="3634"/>
    <lineage>
        <taxon>Eukaryota</taxon>
        <taxon>Viridiplantae</taxon>
        <taxon>Streptophyta</taxon>
        <taxon>Embryophyta</taxon>
        <taxon>Tracheophyta</taxon>
        <taxon>Spermatophyta</taxon>
        <taxon>Magnoliopsida</taxon>
        <taxon>eudicotyledons</taxon>
        <taxon>Gunneridae</taxon>
        <taxon>Pentapetalae</taxon>
        <taxon>rosids</taxon>
        <taxon>malvids</taxon>
        <taxon>Malvales</taxon>
        <taxon>Malvaceae</taxon>
        <taxon>Malvoideae</taxon>
        <taxon>Gossypium</taxon>
    </lineage>
</organism>
<feature type="compositionally biased region" description="Basic and acidic residues" evidence="2">
    <location>
        <begin position="226"/>
        <end position="244"/>
    </location>
</feature>
<accession>A0A2P5Y381</accession>
<dbReference type="PANTHER" id="PTHR31286">
    <property type="entry name" value="GLYCINE-RICH CELL WALL STRUCTURAL PROTEIN 1.8-LIKE"/>
    <property type="match status" value="1"/>
</dbReference>
<dbReference type="AlphaFoldDB" id="A0A2P5Y381"/>
<keyword evidence="1" id="KW-0479">Metal-binding</keyword>
<dbReference type="Pfam" id="PF14111">
    <property type="entry name" value="DUF4283"/>
    <property type="match status" value="1"/>
</dbReference>
<evidence type="ECO:0000313" key="5">
    <source>
        <dbReference type="Proteomes" id="UP000239757"/>
    </source>
</evidence>
<feature type="compositionally biased region" description="Polar residues" evidence="2">
    <location>
        <begin position="245"/>
        <end position="254"/>
    </location>
</feature>
<feature type="compositionally biased region" description="Basic and acidic residues" evidence="2">
    <location>
        <begin position="327"/>
        <end position="340"/>
    </location>
</feature>
<feature type="domain" description="CCHC-type" evidence="3">
    <location>
        <begin position="204"/>
        <end position="219"/>
    </location>
</feature>
<dbReference type="InterPro" id="IPR001878">
    <property type="entry name" value="Znf_CCHC"/>
</dbReference>
<dbReference type="EMBL" id="KZ663791">
    <property type="protein sequence ID" value="PPS09996.1"/>
    <property type="molecule type" value="Genomic_DNA"/>
</dbReference>
<proteinExistence type="predicted"/>
<evidence type="ECO:0000256" key="1">
    <source>
        <dbReference type="PROSITE-ProRule" id="PRU00047"/>
    </source>
</evidence>
<sequence>MGTDPQIKDKTGTIIRDEDDDDLELLEEDIMSSSVNGIPEIDFSNRVNQLLIKDMKLAIVIKLLGKNIGYATLQNKIHSLWKLILPFPLMDIENGYYLTTFQNVEDFERVLSQGPWIVYREYLTVYLWSIEFNLSQPYLNMVMAWIRLPGLPGHMVAISTLIMEFGEDSQEWRSTLILERPFRRKFLINGVPQRIEYEGLPTVCFSCGHYGHTQDLCPKSVTTQKPSKENFLDKEPVSENRPELSENNSTNSSGDYDPWMLVKKHNQPWSKEHQNKNEAGNVACPIEAKNGPSPTGQLQQRLDKQSPASPRSNKQTQPKMFGPNASLKRDRSDSNSRKNDLPGAMQTKSG</sequence>
<dbReference type="OrthoDB" id="1103720at2759"/>
<dbReference type="GO" id="GO:0008270">
    <property type="term" value="F:zinc ion binding"/>
    <property type="evidence" value="ECO:0007669"/>
    <property type="project" value="UniProtKB-KW"/>
</dbReference>
<reference evidence="4 5" key="1">
    <citation type="submission" date="2015-01" db="EMBL/GenBank/DDBJ databases">
        <title>Genome of allotetraploid Gossypium barbadense reveals genomic plasticity and fiber elongation in cotton evolution.</title>
        <authorList>
            <person name="Chen X."/>
            <person name="Liu X."/>
            <person name="Zhao B."/>
            <person name="Zheng H."/>
            <person name="Hu Y."/>
            <person name="Lu G."/>
            <person name="Yang C."/>
            <person name="Chen J."/>
            <person name="Shan C."/>
            <person name="Zhang L."/>
            <person name="Zhou Y."/>
            <person name="Wang L."/>
            <person name="Guo W."/>
            <person name="Bai Y."/>
            <person name="Ruan J."/>
            <person name="Shangguan X."/>
            <person name="Mao Y."/>
            <person name="Jiang J."/>
            <person name="Zhu Y."/>
            <person name="Lei J."/>
            <person name="Kang H."/>
            <person name="Chen S."/>
            <person name="He X."/>
            <person name="Wang R."/>
            <person name="Wang Y."/>
            <person name="Chen J."/>
            <person name="Wang L."/>
            <person name="Yu S."/>
            <person name="Wang B."/>
            <person name="Wei J."/>
            <person name="Song S."/>
            <person name="Lu X."/>
            <person name="Gao Z."/>
            <person name="Gu W."/>
            <person name="Deng X."/>
            <person name="Ma D."/>
            <person name="Wang S."/>
            <person name="Liang W."/>
            <person name="Fang L."/>
            <person name="Cai C."/>
            <person name="Zhu X."/>
            <person name="Zhou B."/>
            <person name="Zhang Y."/>
            <person name="Chen Z."/>
            <person name="Xu S."/>
            <person name="Zhu R."/>
            <person name="Wang S."/>
            <person name="Zhang T."/>
            <person name="Zhao G."/>
        </authorList>
    </citation>
    <scope>NUCLEOTIDE SEQUENCE [LARGE SCALE GENOMIC DNA]</scope>
    <source>
        <strain evidence="5">cv. Xinhai21</strain>
        <tissue evidence="4">Leaf</tissue>
    </source>
</reference>
<dbReference type="GO" id="GO:0003676">
    <property type="term" value="F:nucleic acid binding"/>
    <property type="evidence" value="ECO:0007669"/>
    <property type="project" value="InterPro"/>
</dbReference>
<dbReference type="InterPro" id="IPR040256">
    <property type="entry name" value="At4g02000-like"/>
</dbReference>